<keyword evidence="6 8" id="KW-0472">Membrane</keyword>
<evidence type="ECO:0000256" key="8">
    <source>
        <dbReference type="SAM" id="Phobius"/>
    </source>
</evidence>
<feature type="domain" description="Major facilitator superfamily (MFS) profile" evidence="9">
    <location>
        <begin position="12"/>
        <end position="517"/>
    </location>
</feature>
<proteinExistence type="predicted"/>
<evidence type="ECO:0000256" key="7">
    <source>
        <dbReference type="SAM" id="MobiDB-lite"/>
    </source>
</evidence>
<dbReference type="InterPro" id="IPR036259">
    <property type="entry name" value="MFS_trans_sf"/>
</dbReference>
<dbReference type="Pfam" id="PF07690">
    <property type="entry name" value="MFS_1"/>
    <property type="match status" value="1"/>
</dbReference>
<dbReference type="InterPro" id="IPR020846">
    <property type="entry name" value="MFS_dom"/>
</dbReference>
<dbReference type="AlphaFoldDB" id="A0A084H0Y3"/>
<feature type="transmembrane region" description="Helical" evidence="8">
    <location>
        <begin position="267"/>
        <end position="290"/>
    </location>
</feature>
<feature type="transmembrane region" description="Helical" evidence="8">
    <location>
        <begin position="224"/>
        <end position="246"/>
    </location>
</feature>
<comment type="caution">
    <text evidence="10">The sequence shown here is derived from an EMBL/GenBank/DDBJ whole genome shotgun (WGS) entry which is preliminary data.</text>
</comment>
<dbReference type="InterPro" id="IPR004638">
    <property type="entry name" value="EmrB-like"/>
</dbReference>
<dbReference type="SUPFAM" id="SSF103473">
    <property type="entry name" value="MFS general substrate transporter"/>
    <property type="match status" value="1"/>
</dbReference>
<keyword evidence="11" id="KW-1185">Reference proteome</keyword>
<dbReference type="PANTHER" id="PTHR23501:SF197">
    <property type="entry name" value="COMD"/>
    <property type="match status" value="1"/>
</dbReference>
<dbReference type="OrthoDB" id="9807274at2"/>
<dbReference type="GO" id="GO:0022857">
    <property type="term" value="F:transmembrane transporter activity"/>
    <property type="evidence" value="ECO:0007669"/>
    <property type="project" value="InterPro"/>
</dbReference>
<dbReference type="PROSITE" id="PS00216">
    <property type="entry name" value="SUGAR_TRANSPORT_1"/>
    <property type="match status" value="1"/>
</dbReference>
<gene>
    <name evidence="10" type="ORF">GS18_0208095</name>
</gene>
<evidence type="ECO:0000256" key="4">
    <source>
        <dbReference type="ARBA" id="ARBA00022692"/>
    </source>
</evidence>
<evidence type="ECO:0000256" key="1">
    <source>
        <dbReference type="ARBA" id="ARBA00004651"/>
    </source>
</evidence>
<evidence type="ECO:0000256" key="5">
    <source>
        <dbReference type="ARBA" id="ARBA00022989"/>
    </source>
</evidence>
<organism evidence="10 11">
    <name type="scientific">Metabacillus indicus</name>
    <name type="common">Bacillus indicus</name>
    <dbReference type="NCBI Taxonomy" id="246786"/>
    <lineage>
        <taxon>Bacteria</taxon>
        <taxon>Bacillati</taxon>
        <taxon>Bacillota</taxon>
        <taxon>Bacilli</taxon>
        <taxon>Bacillales</taxon>
        <taxon>Bacillaceae</taxon>
        <taxon>Metabacillus</taxon>
    </lineage>
</organism>
<dbReference type="PROSITE" id="PS50850">
    <property type="entry name" value="MFS"/>
    <property type="match status" value="1"/>
</dbReference>
<evidence type="ECO:0000259" key="9">
    <source>
        <dbReference type="PROSITE" id="PS50850"/>
    </source>
</evidence>
<dbReference type="Proteomes" id="UP000028549">
    <property type="component" value="Unassembled WGS sequence"/>
</dbReference>
<dbReference type="FunFam" id="1.20.1720.10:FF:000004">
    <property type="entry name" value="EmrB/QacA family drug resistance transporter"/>
    <property type="match status" value="1"/>
</dbReference>
<feature type="transmembrane region" description="Helical" evidence="8">
    <location>
        <begin position="399"/>
        <end position="418"/>
    </location>
</feature>
<dbReference type="EMBL" id="JNVC02000003">
    <property type="protein sequence ID" value="KEZ53245.1"/>
    <property type="molecule type" value="Genomic_DNA"/>
</dbReference>
<dbReference type="Gene3D" id="1.20.1720.10">
    <property type="entry name" value="Multidrug resistance protein D"/>
    <property type="match status" value="1"/>
</dbReference>
<evidence type="ECO:0000256" key="3">
    <source>
        <dbReference type="ARBA" id="ARBA00022475"/>
    </source>
</evidence>
<evidence type="ECO:0000256" key="2">
    <source>
        <dbReference type="ARBA" id="ARBA00022448"/>
    </source>
</evidence>
<sequence>MEHLSHKEKITIMIAIIAAMFFAAVNQTIVGNALPKIISELGGLDYYSWVFTIYMLTSAITTILVGKLSDMYGRKPFIIIGIIIFSIGAFLAGTSTDIIQLISYRGIQGFGAGMIMSTAFTAVGDLFAPRERGKWQGAMSAVFGVSSVFGPTLGGYIVDNLEWKWVFWVFLPLGIVALILIWKLFPSTEKKPGQKVDYLGSLFLSSAIVAALLAFSWAGTKYDWGSAQILSLFAAAALSVIIFILVERKAVSPILPLDLFKNSIFTISNVIGFVIGVSMFGGVMYVPYFIQGVLGYSATHSSFLTMSMTLGLVFASALGGQIISKTGKYKLQAIIGLCISAAGLYLLSTMTVDTSQYLLVFYLTLVGFGIGIGMTVFTLTVQNAVEQKLLGVATASSQLFRSVGGTVGVAIMGTLLNSRMQDKMASMSSASVTNQMAASPELAGKLQSLQNPQLLLDHEKLDGLKNTLPPEAVPFFENVIRQLQDSLSYALSGVFIFVTITMALAILLTFFIKEIPLRSAKDQPSVKKEKAIKAGELQGSEN</sequence>
<evidence type="ECO:0000313" key="11">
    <source>
        <dbReference type="Proteomes" id="UP000028549"/>
    </source>
</evidence>
<feature type="region of interest" description="Disordered" evidence="7">
    <location>
        <begin position="521"/>
        <end position="542"/>
    </location>
</feature>
<dbReference type="InterPro" id="IPR005829">
    <property type="entry name" value="Sugar_transporter_CS"/>
</dbReference>
<accession>A0A084H0Y3</accession>
<feature type="transmembrane region" description="Helical" evidence="8">
    <location>
        <begin position="331"/>
        <end position="347"/>
    </location>
</feature>
<feature type="transmembrane region" description="Helical" evidence="8">
    <location>
        <begin position="197"/>
        <end position="218"/>
    </location>
</feature>
<feature type="transmembrane region" description="Helical" evidence="8">
    <location>
        <begin position="12"/>
        <end position="34"/>
    </location>
</feature>
<feature type="compositionally biased region" description="Basic and acidic residues" evidence="7">
    <location>
        <begin position="521"/>
        <end position="533"/>
    </location>
</feature>
<feature type="transmembrane region" description="Helical" evidence="8">
    <location>
        <begin position="77"/>
        <end position="95"/>
    </location>
</feature>
<keyword evidence="2" id="KW-0813">Transport</keyword>
<protein>
    <submittedName>
        <fullName evidence="10">MFS transporter</fullName>
    </submittedName>
</protein>
<dbReference type="CDD" id="cd17502">
    <property type="entry name" value="MFS_Azr1_MDR_like"/>
    <property type="match status" value="1"/>
</dbReference>
<feature type="transmembrane region" description="Helical" evidence="8">
    <location>
        <begin position="489"/>
        <end position="512"/>
    </location>
</feature>
<dbReference type="RefSeq" id="WP_029565884.1">
    <property type="nucleotide sequence ID" value="NZ_JNVC02000003.1"/>
</dbReference>
<dbReference type="STRING" id="246786.GS18_0208095"/>
<dbReference type="PRINTS" id="PR01036">
    <property type="entry name" value="TCRTETB"/>
</dbReference>
<name>A0A084H0Y3_METID</name>
<feature type="transmembrane region" description="Helical" evidence="8">
    <location>
        <begin position="302"/>
        <end position="319"/>
    </location>
</feature>
<keyword evidence="5 8" id="KW-1133">Transmembrane helix</keyword>
<keyword evidence="4 8" id="KW-0812">Transmembrane</keyword>
<keyword evidence="3" id="KW-1003">Cell membrane</keyword>
<dbReference type="PANTHER" id="PTHR23501">
    <property type="entry name" value="MAJOR FACILITATOR SUPERFAMILY"/>
    <property type="match status" value="1"/>
</dbReference>
<reference evidence="10 11" key="1">
    <citation type="journal article" date="2005" name="Int. J. Syst. Evol. Microbiol.">
        <title>Bacillus cibi sp. nov., isolated from jeotgal, a traditional Korean fermented seafood.</title>
        <authorList>
            <person name="Yoon J.H."/>
            <person name="Lee C.H."/>
            <person name="Oh T.K."/>
        </authorList>
    </citation>
    <scope>NUCLEOTIDE SEQUENCE [LARGE SCALE GENOMIC DNA]</scope>
    <source>
        <strain evidence="10 11">DSM 16189</strain>
    </source>
</reference>
<evidence type="ECO:0000313" key="10">
    <source>
        <dbReference type="EMBL" id="KEZ53245.1"/>
    </source>
</evidence>
<dbReference type="Gene3D" id="1.20.1250.20">
    <property type="entry name" value="MFS general substrate transporter like domains"/>
    <property type="match status" value="1"/>
</dbReference>
<dbReference type="InterPro" id="IPR011701">
    <property type="entry name" value="MFS"/>
</dbReference>
<feature type="transmembrane region" description="Helical" evidence="8">
    <location>
        <begin position="359"/>
        <end position="379"/>
    </location>
</feature>
<feature type="transmembrane region" description="Helical" evidence="8">
    <location>
        <begin position="140"/>
        <end position="159"/>
    </location>
</feature>
<feature type="transmembrane region" description="Helical" evidence="8">
    <location>
        <begin position="46"/>
        <end position="65"/>
    </location>
</feature>
<feature type="transmembrane region" description="Helical" evidence="8">
    <location>
        <begin position="107"/>
        <end position="128"/>
    </location>
</feature>
<comment type="subcellular location">
    <subcellularLocation>
        <location evidence="1">Cell membrane</location>
        <topology evidence="1">Multi-pass membrane protein</topology>
    </subcellularLocation>
</comment>
<dbReference type="GO" id="GO:0005886">
    <property type="term" value="C:plasma membrane"/>
    <property type="evidence" value="ECO:0007669"/>
    <property type="project" value="UniProtKB-SubCell"/>
</dbReference>
<feature type="transmembrane region" description="Helical" evidence="8">
    <location>
        <begin position="165"/>
        <end position="185"/>
    </location>
</feature>
<dbReference type="NCBIfam" id="TIGR00711">
    <property type="entry name" value="efflux_EmrB"/>
    <property type="match status" value="1"/>
</dbReference>
<evidence type="ECO:0000256" key="6">
    <source>
        <dbReference type="ARBA" id="ARBA00023136"/>
    </source>
</evidence>